<reference evidence="1 3" key="1">
    <citation type="journal article" date="2014" name="BMC Genomics">
        <title>Genome sequence of Anopheles sinensis provides insight into genetics basis of mosquito competence for malaria parasites.</title>
        <authorList>
            <person name="Zhou D."/>
            <person name="Zhang D."/>
            <person name="Ding G."/>
            <person name="Shi L."/>
            <person name="Hou Q."/>
            <person name="Ye Y."/>
            <person name="Xu Y."/>
            <person name="Zhou H."/>
            <person name="Xiong C."/>
            <person name="Li S."/>
            <person name="Yu J."/>
            <person name="Hong S."/>
            <person name="Yu X."/>
            <person name="Zou P."/>
            <person name="Chen C."/>
            <person name="Chang X."/>
            <person name="Wang W."/>
            <person name="Lv Y."/>
            <person name="Sun Y."/>
            <person name="Ma L."/>
            <person name="Shen B."/>
            <person name="Zhu C."/>
        </authorList>
    </citation>
    <scope>NUCLEOTIDE SEQUENCE [LARGE SCALE GENOMIC DNA]</scope>
</reference>
<dbReference type="EMBL" id="ATLV01024501">
    <property type="status" value="NOT_ANNOTATED_CDS"/>
    <property type="molecule type" value="Genomic_DNA"/>
</dbReference>
<evidence type="ECO:0000313" key="3">
    <source>
        <dbReference type="Proteomes" id="UP000030765"/>
    </source>
</evidence>
<dbReference type="AlphaFoldDB" id="A0A084WMR4"/>
<name>A0A084WMR4_ANOSI</name>
<sequence length="64" mass="6774">MAGKRHSMGWRTTAADPTATVSGAKLGVSAEISLPLAASQQPVAKCRAVERVNLRKGNANKQER</sequence>
<dbReference type="Proteomes" id="UP000030765">
    <property type="component" value="Unassembled WGS sequence"/>
</dbReference>
<dbReference type="VEuPathDB" id="VectorBase:ASIC019567"/>
<dbReference type="EnsemblMetazoa" id="ASIC019567-RA">
    <property type="protein sequence ID" value="ASIC019567-PA"/>
    <property type="gene ID" value="ASIC019567"/>
</dbReference>
<proteinExistence type="predicted"/>
<dbReference type="EMBL" id="KE525352">
    <property type="protein sequence ID" value="KFB51508.1"/>
    <property type="molecule type" value="Genomic_DNA"/>
</dbReference>
<reference evidence="2" key="2">
    <citation type="submission" date="2020-05" db="UniProtKB">
        <authorList>
            <consortium name="EnsemblMetazoa"/>
        </authorList>
    </citation>
    <scope>IDENTIFICATION</scope>
</reference>
<gene>
    <name evidence="1" type="ORF">ZHAS_00019567</name>
</gene>
<accession>A0A084WMR4</accession>
<keyword evidence="3" id="KW-1185">Reference proteome</keyword>
<evidence type="ECO:0000313" key="1">
    <source>
        <dbReference type="EMBL" id="KFB51508.1"/>
    </source>
</evidence>
<evidence type="ECO:0000313" key="2">
    <source>
        <dbReference type="EnsemblMetazoa" id="ASIC019567-PA"/>
    </source>
</evidence>
<organism evidence="1">
    <name type="scientific">Anopheles sinensis</name>
    <name type="common">Mosquito</name>
    <dbReference type="NCBI Taxonomy" id="74873"/>
    <lineage>
        <taxon>Eukaryota</taxon>
        <taxon>Metazoa</taxon>
        <taxon>Ecdysozoa</taxon>
        <taxon>Arthropoda</taxon>
        <taxon>Hexapoda</taxon>
        <taxon>Insecta</taxon>
        <taxon>Pterygota</taxon>
        <taxon>Neoptera</taxon>
        <taxon>Endopterygota</taxon>
        <taxon>Diptera</taxon>
        <taxon>Nematocera</taxon>
        <taxon>Culicoidea</taxon>
        <taxon>Culicidae</taxon>
        <taxon>Anophelinae</taxon>
        <taxon>Anopheles</taxon>
    </lineage>
</organism>
<protein>
    <submittedName>
        <fullName evidence="1 2">Rho GTPase-activating protein 7 isoform 2</fullName>
    </submittedName>
</protein>